<evidence type="ECO:0000256" key="1">
    <source>
        <dbReference type="SAM" id="MobiDB-lite"/>
    </source>
</evidence>
<dbReference type="Proteomes" id="UP000184499">
    <property type="component" value="Unassembled WGS sequence"/>
</dbReference>
<organism evidence="2 3">
    <name type="scientific">Aspergillus brasiliensis (strain CBS 101740 / IMI 381727 / IBT 21946)</name>
    <dbReference type="NCBI Taxonomy" id="767769"/>
    <lineage>
        <taxon>Eukaryota</taxon>
        <taxon>Fungi</taxon>
        <taxon>Dikarya</taxon>
        <taxon>Ascomycota</taxon>
        <taxon>Pezizomycotina</taxon>
        <taxon>Eurotiomycetes</taxon>
        <taxon>Eurotiomycetidae</taxon>
        <taxon>Eurotiales</taxon>
        <taxon>Aspergillaceae</taxon>
        <taxon>Aspergillus</taxon>
        <taxon>Aspergillus subgen. Circumdati</taxon>
    </lineage>
</organism>
<evidence type="ECO:0000313" key="2">
    <source>
        <dbReference type="EMBL" id="OJJ76291.1"/>
    </source>
</evidence>
<keyword evidence="3" id="KW-1185">Reference proteome</keyword>
<sequence length="97" mass="10710">MPRARKKRLQPKLPGLDTRGSGNEVYSGHQFLDVWIDQITSVMVRLIDRAYFADTPMDEIDPDLAAAACVTYVRSRVVGTIGLLLESTSLFNPGCLA</sequence>
<dbReference type="VEuPathDB" id="FungiDB:ASPBRDRAFT_38722"/>
<feature type="region of interest" description="Disordered" evidence="1">
    <location>
        <begin position="1"/>
        <end position="21"/>
    </location>
</feature>
<dbReference type="EMBL" id="KV878680">
    <property type="protein sequence ID" value="OJJ76291.1"/>
    <property type="molecule type" value="Genomic_DNA"/>
</dbReference>
<proteinExistence type="predicted"/>
<gene>
    <name evidence="2" type="ORF">ASPBRDRAFT_38722</name>
</gene>
<accession>A0A1L9UXD2</accession>
<dbReference type="RefSeq" id="XP_067483538.1">
    <property type="nucleotide sequence ID" value="XM_067623994.1"/>
</dbReference>
<protein>
    <submittedName>
        <fullName evidence="2">Uncharacterized protein</fullName>
    </submittedName>
</protein>
<evidence type="ECO:0000313" key="3">
    <source>
        <dbReference type="Proteomes" id="UP000184499"/>
    </source>
</evidence>
<name>A0A1L9UXD2_ASPBC</name>
<dbReference type="AlphaFoldDB" id="A0A1L9UXD2"/>
<dbReference type="GeneID" id="93576482"/>
<feature type="compositionally biased region" description="Basic residues" evidence="1">
    <location>
        <begin position="1"/>
        <end position="10"/>
    </location>
</feature>
<reference evidence="3" key="1">
    <citation type="journal article" date="2017" name="Genome Biol.">
        <title>Comparative genomics reveals high biological diversity and specific adaptations in the industrially and medically important fungal genus Aspergillus.</title>
        <authorList>
            <person name="de Vries R.P."/>
            <person name="Riley R."/>
            <person name="Wiebenga A."/>
            <person name="Aguilar-Osorio G."/>
            <person name="Amillis S."/>
            <person name="Uchima C.A."/>
            <person name="Anderluh G."/>
            <person name="Asadollahi M."/>
            <person name="Askin M."/>
            <person name="Barry K."/>
            <person name="Battaglia E."/>
            <person name="Bayram O."/>
            <person name="Benocci T."/>
            <person name="Braus-Stromeyer S.A."/>
            <person name="Caldana C."/>
            <person name="Canovas D."/>
            <person name="Cerqueira G.C."/>
            <person name="Chen F."/>
            <person name="Chen W."/>
            <person name="Choi C."/>
            <person name="Clum A."/>
            <person name="Dos Santos R.A."/>
            <person name="Damasio A.R."/>
            <person name="Diallinas G."/>
            <person name="Emri T."/>
            <person name="Fekete E."/>
            <person name="Flipphi M."/>
            <person name="Freyberg S."/>
            <person name="Gallo A."/>
            <person name="Gournas C."/>
            <person name="Habgood R."/>
            <person name="Hainaut M."/>
            <person name="Harispe M.L."/>
            <person name="Henrissat B."/>
            <person name="Hilden K.S."/>
            <person name="Hope R."/>
            <person name="Hossain A."/>
            <person name="Karabika E."/>
            <person name="Karaffa L."/>
            <person name="Karanyi Z."/>
            <person name="Krasevec N."/>
            <person name="Kuo A."/>
            <person name="Kusch H."/>
            <person name="LaButti K."/>
            <person name="Lagendijk E.L."/>
            <person name="Lapidus A."/>
            <person name="Levasseur A."/>
            <person name="Lindquist E."/>
            <person name="Lipzen A."/>
            <person name="Logrieco A.F."/>
            <person name="MacCabe A."/>
            <person name="Maekelae M.R."/>
            <person name="Malavazi I."/>
            <person name="Melin P."/>
            <person name="Meyer V."/>
            <person name="Mielnichuk N."/>
            <person name="Miskei M."/>
            <person name="Molnar A.P."/>
            <person name="Mule G."/>
            <person name="Ngan C.Y."/>
            <person name="Orejas M."/>
            <person name="Orosz E."/>
            <person name="Ouedraogo J.P."/>
            <person name="Overkamp K.M."/>
            <person name="Park H.-S."/>
            <person name="Perrone G."/>
            <person name="Piumi F."/>
            <person name="Punt P.J."/>
            <person name="Ram A.F."/>
            <person name="Ramon A."/>
            <person name="Rauscher S."/>
            <person name="Record E."/>
            <person name="Riano-Pachon D.M."/>
            <person name="Robert V."/>
            <person name="Roehrig J."/>
            <person name="Ruller R."/>
            <person name="Salamov A."/>
            <person name="Salih N.S."/>
            <person name="Samson R.A."/>
            <person name="Sandor E."/>
            <person name="Sanguinetti M."/>
            <person name="Schuetze T."/>
            <person name="Sepcic K."/>
            <person name="Shelest E."/>
            <person name="Sherlock G."/>
            <person name="Sophianopoulou V."/>
            <person name="Squina F.M."/>
            <person name="Sun H."/>
            <person name="Susca A."/>
            <person name="Todd R.B."/>
            <person name="Tsang A."/>
            <person name="Unkles S.E."/>
            <person name="van de Wiele N."/>
            <person name="van Rossen-Uffink D."/>
            <person name="Oliveira J.V."/>
            <person name="Vesth T.C."/>
            <person name="Visser J."/>
            <person name="Yu J.-H."/>
            <person name="Zhou M."/>
            <person name="Andersen M.R."/>
            <person name="Archer D.B."/>
            <person name="Baker S.E."/>
            <person name="Benoit I."/>
            <person name="Brakhage A.A."/>
            <person name="Braus G.H."/>
            <person name="Fischer R."/>
            <person name="Frisvad J.C."/>
            <person name="Goldman G.H."/>
            <person name="Houbraken J."/>
            <person name="Oakley B."/>
            <person name="Pocsi I."/>
            <person name="Scazzocchio C."/>
            <person name="Seiboth B."/>
            <person name="vanKuyk P.A."/>
            <person name="Wortman J."/>
            <person name="Dyer P.S."/>
            <person name="Grigoriev I.V."/>
        </authorList>
    </citation>
    <scope>NUCLEOTIDE SEQUENCE [LARGE SCALE GENOMIC DNA]</scope>
    <source>
        <strain evidence="3">CBS 101740 / IMI 381727 / IBT 21946</strain>
    </source>
</reference>